<accession>A0A7S3RW70</accession>
<organism evidence="3">
    <name type="scientific">Strombidinopsis acuminata</name>
    <dbReference type="NCBI Taxonomy" id="141414"/>
    <lineage>
        <taxon>Eukaryota</taxon>
        <taxon>Sar</taxon>
        <taxon>Alveolata</taxon>
        <taxon>Ciliophora</taxon>
        <taxon>Intramacronucleata</taxon>
        <taxon>Spirotrichea</taxon>
        <taxon>Choreotrichia</taxon>
        <taxon>Choreotrichida</taxon>
        <taxon>Strombidinopsidae</taxon>
        <taxon>Strombidinopsis</taxon>
    </lineage>
</organism>
<dbReference type="InterPro" id="IPR002048">
    <property type="entry name" value="EF_hand_dom"/>
</dbReference>
<dbReference type="PROSITE" id="PS00018">
    <property type="entry name" value="EF_HAND_1"/>
    <property type="match status" value="2"/>
</dbReference>
<dbReference type="InterPro" id="IPR018247">
    <property type="entry name" value="EF_Hand_1_Ca_BS"/>
</dbReference>
<proteinExistence type="predicted"/>
<dbReference type="AlphaFoldDB" id="A0A7S3RW70"/>
<protein>
    <recommendedName>
        <fullName evidence="2">EF-hand domain-containing protein</fullName>
    </recommendedName>
</protein>
<dbReference type="SMART" id="SM00054">
    <property type="entry name" value="EFh"/>
    <property type="match status" value="2"/>
</dbReference>
<dbReference type="PROSITE" id="PS50222">
    <property type="entry name" value="EF_HAND_2"/>
    <property type="match status" value="2"/>
</dbReference>
<gene>
    <name evidence="3" type="ORF">SACU0126_LOCUS7565</name>
</gene>
<evidence type="ECO:0000313" key="3">
    <source>
        <dbReference type="EMBL" id="CAE0535870.1"/>
    </source>
</evidence>
<feature type="domain" description="EF-hand" evidence="2">
    <location>
        <begin position="260"/>
        <end position="293"/>
    </location>
</feature>
<feature type="domain" description="EF-hand" evidence="2">
    <location>
        <begin position="3"/>
        <end position="38"/>
    </location>
</feature>
<dbReference type="GO" id="GO:0005509">
    <property type="term" value="F:calcium ion binding"/>
    <property type="evidence" value="ECO:0007669"/>
    <property type="project" value="InterPro"/>
</dbReference>
<dbReference type="Gene3D" id="1.10.238.10">
    <property type="entry name" value="EF-hand"/>
    <property type="match status" value="2"/>
</dbReference>
<keyword evidence="1" id="KW-0106">Calcium</keyword>
<evidence type="ECO:0000259" key="2">
    <source>
        <dbReference type="PROSITE" id="PS50222"/>
    </source>
</evidence>
<name>A0A7S3RW70_9SPIT</name>
<dbReference type="SUPFAM" id="SSF47473">
    <property type="entry name" value="EF-hand"/>
    <property type="match status" value="1"/>
</dbReference>
<evidence type="ECO:0000256" key="1">
    <source>
        <dbReference type="ARBA" id="ARBA00022837"/>
    </source>
</evidence>
<dbReference type="Pfam" id="PF13202">
    <property type="entry name" value="EF-hand_5"/>
    <property type="match status" value="2"/>
</dbReference>
<reference evidence="3" key="1">
    <citation type="submission" date="2021-01" db="EMBL/GenBank/DDBJ databases">
        <authorList>
            <person name="Corre E."/>
            <person name="Pelletier E."/>
            <person name="Niang G."/>
            <person name="Scheremetjew M."/>
            <person name="Finn R."/>
            <person name="Kale V."/>
            <person name="Holt S."/>
            <person name="Cochrane G."/>
            <person name="Meng A."/>
            <person name="Brown T."/>
            <person name="Cohen L."/>
        </authorList>
    </citation>
    <scope>NUCLEOTIDE SEQUENCE</scope>
    <source>
        <strain evidence="3">SPMC142</strain>
    </source>
</reference>
<dbReference type="EMBL" id="HBIQ01022666">
    <property type="protein sequence ID" value="CAE0535870.1"/>
    <property type="molecule type" value="Transcribed_RNA"/>
</dbReference>
<dbReference type="InterPro" id="IPR011992">
    <property type="entry name" value="EF-hand-dom_pair"/>
</dbReference>
<sequence>MSASAAQPADVFDAIDTNHDGVISREEFMRMSQAGVTTVQQPMTMYAQPGTVYGQAPMTTYTAQPTTVFAGGMPSEPVATTVGMAQQYAAPQTVYMQPQMQTQMVGAGAPLVAEPVYMTAPAQEYAAPQMMVSPVVTTAEPVWLTAPAVAEPSQATYMQAAPQYMTAAPQYMTTTAEPQYMVQQGATMVAEPVYMTAPAMTTQQVVQAAPMMMQQQYMTMPQQHMSMPMEPVATTQGQQVQYMQAGGQVMYGGQRVVTQQQVQTGYDLFQQLDANHDGVLSREEFEMGMAQPQ</sequence>